<dbReference type="Proteomes" id="UP000197446">
    <property type="component" value="Unassembled WGS sequence"/>
</dbReference>
<evidence type="ECO:0000313" key="1">
    <source>
        <dbReference type="EMBL" id="OWR03685.1"/>
    </source>
</evidence>
<gene>
    <name evidence="1" type="ORF">CDO81_14465</name>
</gene>
<organism evidence="1 2">
    <name type="scientific">Roseateles puraquae</name>
    <dbReference type="NCBI Taxonomy" id="431059"/>
    <lineage>
        <taxon>Bacteria</taxon>
        <taxon>Pseudomonadati</taxon>
        <taxon>Pseudomonadota</taxon>
        <taxon>Betaproteobacteria</taxon>
        <taxon>Burkholderiales</taxon>
        <taxon>Sphaerotilaceae</taxon>
        <taxon>Roseateles</taxon>
    </lineage>
</organism>
<sequence length="90" mass="10112">MRFFPVGYGNCLTVTVSEQGLGLSLLFLFRFMCPPLFIPWSQIASVKEGRFLFVQHVVVQPANHWSRIKLYGAVAERVLAVSKGRIRGAT</sequence>
<reference evidence="1 2" key="1">
    <citation type="journal article" date="2007" name="Int. J. Syst. Evol. Microbiol.">
        <title>Description of Pelomonas aquatica sp. nov. and Pelomonas puraquae sp. nov., isolated from industrial and haemodialysis water.</title>
        <authorList>
            <person name="Gomila M."/>
            <person name="Bowien B."/>
            <person name="Falsen E."/>
            <person name="Moore E.R."/>
            <person name="Lalucat J."/>
        </authorList>
    </citation>
    <scope>NUCLEOTIDE SEQUENCE [LARGE SCALE GENOMIC DNA]</scope>
    <source>
        <strain evidence="1 2">CCUG 52769</strain>
    </source>
</reference>
<proteinExistence type="predicted"/>
<keyword evidence="2" id="KW-1185">Reference proteome</keyword>
<accession>A0A254N6R1</accession>
<name>A0A254N6R1_9BURK</name>
<dbReference type="EMBL" id="NISI01000005">
    <property type="protein sequence ID" value="OWR03685.1"/>
    <property type="molecule type" value="Genomic_DNA"/>
</dbReference>
<protein>
    <submittedName>
        <fullName evidence="1">Uncharacterized protein</fullName>
    </submittedName>
</protein>
<evidence type="ECO:0000313" key="2">
    <source>
        <dbReference type="Proteomes" id="UP000197446"/>
    </source>
</evidence>
<dbReference type="AlphaFoldDB" id="A0A254N6R1"/>
<comment type="caution">
    <text evidence="1">The sequence shown here is derived from an EMBL/GenBank/DDBJ whole genome shotgun (WGS) entry which is preliminary data.</text>
</comment>